<evidence type="ECO:0000256" key="3">
    <source>
        <dbReference type="ARBA" id="ARBA00022989"/>
    </source>
</evidence>
<dbReference type="InterPro" id="IPR020846">
    <property type="entry name" value="MFS_dom"/>
</dbReference>
<dbReference type="Pfam" id="PF00083">
    <property type="entry name" value="Sugar_tr"/>
    <property type="match status" value="1"/>
</dbReference>
<protein>
    <recommendedName>
        <fullName evidence="6">Major facilitator superfamily (MFS) profile domain-containing protein</fullName>
    </recommendedName>
</protein>
<feature type="transmembrane region" description="Helical" evidence="5">
    <location>
        <begin position="399"/>
        <end position="417"/>
    </location>
</feature>
<evidence type="ECO:0000313" key="7">
    <source>
        <dbReference type="EMBL" id="KAJ8314852.1"/>
    </source>
</evidence>
<dbReference type="PROSITE" id="PS00216">
    <property type="entry name" value="SUGAR_TRANSPORT_1"/>
    <property type="match status" value="1"/>
</dbReference>
<evidence type="ECO:0000256" key="4">
    <source>
        <dbReference type="ARBA" id="ARBA00023136"/>
    </source>
</evidence>
<feature type="transmembrane region" description="Helical" evidence="5">
    <location>
        <begin position="333"/>
        <end position="354"/>
    </location>
</feature>
<name>A0ABQ9FEC2_TEGGR</name>
<feature type="transmembrane region" description="Helical" evidence="5">
    <location>
        <begin position="174"/>
        <end position="194"/>
    </location>
</feature>
<feature type="transmembrane region" description="Helical" evidence="5">
    <location>
        <begin position="200"/>
        <end position="221"/>
    </location>
</feature>
<keyword evidence="8" id="KW-1185">Reference proteome</keyword>
<evidence type="ECO:0000256" key="1">
    <source>
        <dbReference type="ARBA" id="ARBA00004141"/>
    </source>
</evidence>
<feature type="transmembrane region" description="Helical" evidence="5">
    <location>
        <begin position="257"/>
        <end position="275"/>
    </location>
</feature>
<feature type="transmembrane region" description="Helical" evidence="5">
    <location>
        <begin position="21"/>
        <end position="44"/>
    </location>
</feature>
<evidence type="ECO:0000259" key="6">
    <source>
        <dbReference type="PROSITE" id="PS50850"/>
    </source>
</evidence>
<keyword evidence="2 5" id="KW-0812">Transmembrane</keyword>
<dbReference type="InterPro" id="IPR005828">
    <property type="entry name" value="MFS_sugar_transport-like"/>
</dbReference>
<keyword evidence="4 5" id="KW-0472">Membrane</keyword>
<dbReference type="Gene3D" id="1.20.1250.20">
    <property type="entry name" value="MFS general substrate transporter like domains"/>
    <property type="match status" value="1"/>
</dbReference>
<gene>
    <name evidence="7" type="ORF">KUTeg_007002</name>
</gene>
<dbReference type="CDD" id="cd17317">
    <property type="entry name" value="MFS_SLC22"/>
    <property type="match status" value="1"/>
</dbReference>
<evidence type="ECO:0000256" key="2">
    <source>
        <dbReference type="ARBA" id="ARBA00022692"/>
    </source>
</evidence>
<accession>A0ABQ9FEC2</accession>
<feature type="transmembrane region" description="Helical" evidence="5">
    <location>
        <begin position="143"/>
        <end position="162"/>
    </location>
</feature>
<organism evidence="7 8">
    <name type="scientific">Tegillarca granosa</name>
    <name type="common">Malaysian cockle</name>
    <name type="synonym">Anadara granosa</name>
    <dbReference type="NCBI Taxonomy" id="220873"/>
    <lineage>
        <taxon>Eukaryota</taxon>
        <taxon>Metazoa</taxon>
        <taxon>Spiralia</taxon>
        <taxon>Lophotrochozoa</taxon>
        <taxon>Mollusca</taxon>
        <taxon>Bivalvia</taxon>
        <taxon>Autobranchia</taxon>
        <taxon>Pteriomorphia</taxon>
        <taxon>Arcoida</taxon>
        <taxon>Arcoidea</taxon>
        <taxon>Arcidae</taxon>
        <taxon>Tegillarca</taxon>
    </lineage>
</organism>
<comment type="subcellular location">
    <subcellularLocation>
        <location evidence="1">Membrane</location>
        <topology evidence="1">Multi-pass membrane protein</topology>
    </subcellularLocation>
</comment>
<feature type="transmembrane region" description="Helical" evidence="5">
    <location>
        <begin position="366"/>
        <end position="387"/>
    </location>
</feature>
<feature type="transmembrane region" description="Helical" evidence="5">
    <location>
        <begin position="228"/>
        <end position="251"/>
    </location>
</feature>
<keyword evidence="3 5" id="KW-1133">Transmembrane helix</keyword>
<dbReference type="EMBL" id="JARBDR010000337">
    <property type="protein sequence ID" value="KAJ8314852.1"/>
    <property type="molecule type" value="Genomic_DNA"/>
</dbReference>
<evidence type="ECO:0000256" key="5">
    <source>
        <dbReference type="SAM" id="Phobius"/>
    </source>
</evidence>
<feature type="transmembrane region" description="Helical" evidence="5">
    <location>
        <begin position="423"/>
        <end position="446"/>
    </location>
</feature>
<evidence type="ECO:0000313" key="8">
    <source>
        <dbReference type="Proteomes" id="UP001217089"/>
    </source>
</evidence>
<dbReference type="Proteomes" id="UP001217089">
    <property type="component" value="Unassembled WGS sequence"/>
</dbReference>
<dbReference type="InterPro" id="IPR036259">
    <property type="entry name" value="MFS_trans_sf"/>
</dbReference>
<sequence>MKFDNVMRLLGEFGTYQKRNYLLVCLPVITISIQTMISVFTLGVPEHRCALPQWENDTYAVQNSFHHQQINLSIPLVTYPSSDEEKMSKCELFGVYNSKANMTNNSTTYTYKCQSYVYEKTDFETTFVTEMNLVCQKKSYRTHAMMAFMGGFTFGSLALGIVADGFGRKKGLMLSLVLHIGSCIAVSFANGFLLFVVLRFIAGISVGGILGITFVMGLELVGPSKRMWAGIVIEFFWSFGTLLLALLAFFVREWHHLQLVLSIPTVLFLSYAWFIPESARWLLTKGRDLEADHILRKAAKVNKVELPEKLFDEETFESEKCVPVWKIFISFRLMMRTLIIFLNWMVTSMVFYGLGLNVGNLGGNIYINYFFSSIAETIGFASCLLFLNRWGRKPMHVGSMLLGGLACLGTIFPVIYGSTDQQWITVTLAMIGKLGASAAFATIWVFSAELYPTIVRNSAMGASSFCARVGGMISPYIADIGISVEGDMAKAMPLIIFGMATIGNFKIRYTRNTRLSAA</sequence>
<dbReference type="SUPFAM" id="SSF103473">
    <property type="entry name" value="MFS general substrate transporter"/>
    <property type="match status" value="1"/>
</dbReference>
<feature type="domain" description="Major facilitator superfamily (MFS) profile" evidence="6">
    <location>
        <begin position="100"/>
        <end position="518"/>
    </location>
</feature>
<dbReference type="InterPro" id="IPR005829">
    <property type="entry name" value="Sugar_transporter_CS"/>
</dbReference>
<comment type="caution">
    <text evidence="7">The sequence shown here is derived from an EMBL/GenBank/DDBJ whole genome shotgun (WGS) entry which is preliminary data.</text>
</comment>
<proteinExistence type="predicted"/>
<reference evidence="7 8" key="1">
    <citation type="submission" date="2022-12" db="EMBL/GenBank/DDBJ databases">
        <title>Chromosome-level genome of Tegillarca granosa.</title>
        <authorList>
            <person name="Kim J."/>
        </authorList>
    </citation>
    <scope>NUCLEOTIDE SEQUENCE [LARGE SCALE GENOMIC DNA]</scope>
    <source>
        <strain evidence="7">Teg-2019</strain>
        <tissue evidence="7">Adductor muscle</tissue>
    </source>
</reference>
<dbReference type="PANTHER" id="PTHR24064">
    <property type="entry name" value="SOLUTE CARRIER FAMILY 22 MEMBER"/>
    <property type="match status" value="1"/>
</dbReference>
<dbReference type="PROSITE" id="PS50850">
    <property type="entry name" value="MFS"/>
    <property type="match status" value="1"/>
</dbReference>